<name>E0SBP7_DICD3</name>
<dbReference type="KEGG" id="ddd:Dda3937_01473"/>
<sequence length="388" mass="40681">MSNRKPIMTNTESTFCALHHVAHHGGNAIFRAGGLGVLLLLVTSLLSGCNDASNEPAPAPPRPVRTVTVEPSATGEVLSQVGEIRPAEETALGFRLDGRVVSRAVDVGTVVKAGEVIATLDTRDSENQLQSAKADLTRAAASERLAEQNLNRMKQLAPNGAIARSQLDEAQSNWASAVSVRESAQASVKSAQDRLEYTRLSAPVAGVITAVSANPGQVVNAGQEVVRLATFAGRGAVFNVSERLITSGLTDPLVTVSLLSNPAIKTQGHVRDVSPLADAETRTWRVRVSLIEPPKEMVLGATVQGEVTLPGGTAIALPASALTRQGDNPAVFVVDPQTQTLRLQPITLRHYSDSQIVVADGLSTGDKVVTAGVSKLRAGEKVTLAEAQ</sequence>
<evidence type="ECO:0000313" key="9">
    <source>
        <dbReference type="Proteomes" id="UP000006859"/>
    </source>
</evidence>
<dbReference type="InterPro" id="IPR058792">
    <property type="entry name" value="Beta-barrel_RND_2"/>
</dbReference>
<dbReference type="PANTHER" id="PTHR30469:SF38">
    <property type="entry name" value="HLYD FAMILY SECRETION PROTEIN"/>
    <property type="match status" value="1"/>
</dbReference>
<dbReference type="STRING" id="198628.Dda3937_01473"/>
<organism evidence="8 9">
    <name type="scientific">Dickeya dadantii (strain 3937)</name>
    <name type="common">Erwinia chrysanthemi (strain 3937)</name>
    <dbReference type="NCBI Taxonomy" id="198628"/>
    <lineage>
        <taxon>Bacteria</taxon>
        <taxon>Pseudomonadati</taxon>
        <taxon>Pseudomonadota</taxon>
        <taxon>Gammaproteobacteria</taxon>
        <taxon>Enterobacterales</taxon>
        <taxon>Pectobacteriaceae</taxon>
        <taxon>Dickeya</taxon>
    </lineage>
</organism>
<evidence type="ECO:0000256" key="1">
    <source>
        <dbReference type="ARBA" id="ARBA00004196"/>
    </source>
</evidence>
<dbReference type="InterPro" id="IPR058627">
    <property type="entry name" value="MdtA-like_C"/>
</dbReference>
<comment type="subcellular location">
    <subcellularLocation>
        <location evidence="1">Cell envelope</location>
    </subcellularLocation>
</comment>
<feature type="domain" description="CusB-like beta-barrel" evidence="6">
    <location>
        <begin position="242"/>
        <end position="306"/>
    </location>
</feature>
<dbReference type="Pfam" id="PF25954">
    <property type="entry name" value="Beta-barrel_RND_2"/>
    <property type="match status" value="1"/>
</dbReference>
<dbReference type="Gene3D" id="1.10.287.470">
    <property type="entry name" value="Helix hairpin bin"/>
    <property type="match status" value="1"/>
</dbReference>
<dbReference type="Gene3D" id="2.40.30.170">
    <property type="match status" value="1"/>
</dbReference>
<evidence type="ECO:0000256" key="3">
    <source>
        <dbReference type="ARBA" id="ARBA00022448"/>
    </source>
</evidence>
<dbReference type="Pfam" id="PF25917">
    <property type="entry name" value="BSH_RND"/>
    <property type="match status" value="1"/>
</dbReference>
<evidence type="ECO:0000259" key="6">
    <source>
        <dbReference type="Pfam" id="PF25954"/>
    </source>
</evidence>
<dbReference type="Pfam" id="PF25876">
    <property type="entry name" value="HH_MFP_RND"/>
    <property type="match status" value="1"/>
</dbReference>
<proteinExistence type="inferred from homology"/>
<dbReference type="InterPro" id="IPR006143">
    <property type="entry name" value="RND_pump_MFP"/>
</dbReference>
<dbReference type="PANTHER" id="PTHR30469">
    <property type="entry name" value="MULTIDRUG RESISTANCE PROTEIN MDTA"/>
    <property type="match status" value="1"/>
</dbReference>
<dbReference type="Pfam" id="PF25967">
    <property type="entry name" value="RND-MFP_C"/>
    <property type="match status" value="1"/>
</dbReference>
<comment type="similarity">
    <text evidence="2">Belongs to the membrane fusion protein (MFP) (TC 8.A.1) family.</text>
</comment>
<feature type="domain" description="Multidrug resistance protein MdtA-like barrel-sandwich hybrid" evidence="5">
    <location>
        <begin position="94"/>
        <end position="224"/>
    </location>
</feature>
<protein>
    <submittedName>
        <fullName evidence="8">Probable RND efflux membrane fusion protein</fullName>
    </submittedName>
</protein>
<dbReference type="EMBL" id="CP002038">
    <property type="protein sequence ID" value="ADM97195.1"/>
    <property type="molecule type" value="Genomic_DNA"/>
</dbReference>
<feature type="domain" description="Multidrug resistance protein MdtA-like C-terminal permuted SH3" evidence="7">
    <location>
        <begin position="314"/>
        <end position="374"/>
    </location>
</feature>
<keyword evidence="3" id="KW-0813">Transport</keyword>
<feature type="domain" description="Multidrug resistance protein MdtA-like alpha-helical hairpin" evidence="4">
    <location>
        <begin position="128"/>
        <end position="198"/>
    </location>
</feature>
<reference evidence="8 9" key="1">
    <citation type="journal article" date="2011" name="J. Bacteriol.">
        <title>Genome sequence of the plant-pathogenic bacterium Dickeya dadantii 3937.</title>
        <authorList>
            <person name="Glasner J.D."/>
            <person name="Yang C.H."/>
            <person name="Reverchon S."/>
            <person name="Hugouvieux-Cotte-Pattat N."/>
            <person name="Condemine G."/>
            <person name="Bohin J.P."/>
            <person name="Van Gijsegem F."/>
            <person name="Yang S."/>
            <person name="Franza T."/>
            <person name="Expert D."/>
            <person name="Plunkett G. III"/>
            <person name="San Francisco M.J."/>
            <person name="Charkowski A.O."/>
            <person name="Py B."/>
            <person name="Bell K."/>
            <person name="Rauscher L."/>
            <person name="Rodriguez-Palenzuela P."/>
            <person name="Toussaint A."/>
            <person name="Holeva M.C."/>
            <person name="He S.Y."/>
            <person name="Douet V."/>
            <person name="Boccara M."/>
            <person name="Blanco C."/>
            <person name="Toth I."/>
            <person name="Anderson B.D."/>
            <person name="Biehl B.S."/>
            <person name="Mau B."/>
            <person name="Flynn S.M."/>
            <person name="Barras F."/>
            <person name="Lindeberg M."/>
            <person name="Birch P.R."/>
            <person name="Tsuyumu S."/>
            <person name="Shi X."/>
            <person name="Hibbing M."/>
            <person name="Yap M.N."/>
            <person name="Carpentier M."/>
            <person name="Dassa E."/>
            <person name="Umehara M."/>
            <person name="Kim J.F."/>
            <person name="Rusch M."/>
            <person name="Soni P."/>
            <person name="Mayhew G.F."/>
            <person name="Fouts D.E."/>
            <person name="Gill S.R."/>
            <person name="Blattner F.R."/>
            <person name="Keen N.T."/>
            <person name="Perna N.T."/>
        </authorList>
    </citation>
    <scope>NUCLEOTIDE SEQUENCE [LARGE SCALE GENOMIC DNA]</scope>
    <source>
        <strain evidence="8 9">3937</strain>
    </source>
</reference>
<dbReference type="SUPFAM" id="SSF111369">
    <property type="entry name" value="HlyD-like secretion proteins"/>
    <property type="match status" value="1"/>
</dbReference>
<evidence type="ECO:0000259" key="4">
    <source>
        <dbReference type="Pfam" id="PF25876"/>
    </source>
</evidence>
<dbReference type="GO" id="GO:1990281">
    <property type="term" value="C:efflux pump complex"/>
    <property type="evidence" value="ECO:0007669"/>
    <property type="project" value="TreeGrafter"/>
</dbReference>
<dbReference type="Gene3D" id="2.40.50.100">
    <property type="match status" value="1"/>
</dbReference>
<accession>E0SBP7</accession>
<dbReference type="HOGENOM" id="CLU_018816_1_0_6"/>
<dbReference type="InterPro" id="IPR058625">
    <property type="entry name" value="MdtA-like_BSH"/>
</dbReference>
<dbReference type="Proteomes" id="UP000006859">
    <property type="component" value="Chromosome"/>
</dbReference>
<keyword evidence="9" id="KW-1185">Reference proteome</keyword>
<dbReference type="GO" id="GO:0015562">
    <property type="term" value="F:efflux transmembrane transporter activity"/>
    <property type="evidence" value="ECO:0007669"/>
    <property type="project" value="TreeGrafter"/>
</dbReference>
<evidence type="ECO:0000259" key="5">
    <source>
        <dbReference type="Pfam" id="PF25917"/>
    </source>
</evidence>
<dbReference type="NCBIfam" id="TIGR01730">
    <property type="entry name" value="RND_mfp"/>
    <property type="match status" value="1"/>
</dbReference>
<dbReference type="AlphaFoldDB" id="E0SBP7"/>
<gene>
    <name evidence="8" type="ordered locus">Dda3937_01473</name>
</gene>
<dbReference type="InterPro" id="IPR058624">
    <property type="entry name" value="MdtA-like_HH"/>
</dbReference>
<dbReference type="eggNOG" id="COG0845">
    <property type="taxonomic scope" value="Bacteria"/>
</dbReference>
<evidence type="ECO:0000259" key="7">
    <source>
        <dbReference type="Pfam" id="PF25967"/>
    </source>
</evidence>
<dbReference type="Gene3D" id="2.40.420.20">
    <property type="match status" value="1"/>
</dbReference>
<evidence type="ECO:0000313" key="8">
    <source>
        <dbReference type="EMBL" id="ADM97195.1"/>
    </source>
</evidence>
<evidence type="ECO:0000256" key="2">
    <source>
        <dbReference type="ARBA" id="ARBA00009477"/>
    </source>
</evidence>